<dbReference type="Gene3D" id="3.40.50.300">
    <property type="entry name" value="P-loop containing nucleotide triphosphate hydrolases"/>
    <property type="match status" value="1"/>
</dbReference>
<evidence type="ECO:0000313" key="2">
    <source>
        <dbReference type="Proteomes" id="UP000037020"/>
    </source>
</evidence>
<reference evidence="1 2" key="1">
    <citation type="submission" date="2015-07" db="EMBL/GenBank/DDBJ databases">
        <authorList>
            <person name="Ju K.-S."/>
            <person name="Doroghazi J.R."/>
            <person name="Metcalf W.W."/>
        </authorList>
    </citation>
    <scope>NUCLEOTIDE SEQUENCE [LARGE SCALE GENOMIC DNA]</scope>
    <source>
        <strain evidence="1 2">NRRL B-3589</strain>
    </source>
</reference>
<sequence>ALADGAAGGTVVISAIGGLGGIGKTWLALRWAHRNAERFPDGQLYVDLRGFAPSSPPMAPVAAVRQLLEALGVDRDSIPIDLEAACGLYRSVLAGKSVLVVLDDARDAEHVRPLLPGSASCTVLVTSRDRLTSLVATHGAGLLHLDVISDADARALLVRHLGEQRVAAEP</sequence>
<proteinExistence type="predicted"/>
<dbReference type="PRINTS" id="PR00364">
    <property type="entry name" value="DISEASERSIST"/>
</dbReference>
<dbReference type="EMBL" id="LGUT01000326">
    <property type="protein sequence ID" value="KOG91287.1"/>
    <property type="molecule type" value="Genomic_DNA"/>
</dbReference>
<comment type="caution">
    <text evidence="1">The sequence shown here is derived from an EMBL/GenBank/DDBJ whole genome shotgun (WGS) entry which is preliminary data.</text>
</comment>
<name>A0ABR5JD52_9ACTN</name>
<dbReference type="InterPro" id="IPR027417">
    <property type="entry name" value="P-loop_NTPase"/>
</dbReference>
<keyword evidence="2" id="KW-1185">Reference proteome</keyword>
<dbReference type="PANTHER" id="PTHR47691:SF3">
    <property type="entry name" value="HTH-TYPE TRANSCRIPTIONAL REGULATOR RV0890C-RELATED"/>
    <property type="match status" value="1"/>
</dbReference>
<feature type="non-terminal residue" evidence="1">
    <location>
        <position position="1"/>
    </location>
</feature>
<dbReference type="SUPFAM" id="SSF52540">
    <property type="entry name" value="P-loop containing nucleoside triphosphate hydrolases"/>
    <property type="match status" value="1"/>
</dbReference>
<dbReference type="PANTHER" id="PTHR47691">
    <property type="entry name" value="REGULATOR-RELATED"/>
    <property type="match status" value="1"/>
</dbReference>
<protein>
    <recommendedName>
        <fullName evidence="3">SARP family transcriptional regulator</fullName>
    </recommendedName>
</protein>
<gene>
    <name evidence="1" type="ORF">ADK38_04020</name>
</gene>
<evidence type="ECO:0000313" key="1">
    <source>
        <dbReference type="EMBL" id="KOG91287.1"/>
    </source>
</evidence>
<feature type="non-terminal residue" evidence="1">
    <location>
        <position position="170"/>
    </location>
</feature>
<dbReference type="Proteomes" id="UP000037020">
    <property type="component" value="Unassembled WGS sequence"/>
</dbReference>
<evidence type="ECO:0008006" key="3">
    <source>
        <dbReference type="Google" id="ProtNLM"/>
    </source>
</evidence>
<organism evidence="1 2">
    <name type="scientific">Streptomyces varsoviensis</name>
    <dbReference type="NCBI Taxonomy" id="67373"/>
    <lineage>
        <taxon>Bacteria</taxon>
        <taxon>Bacillati</taxon>
        <taxon>Actinomycetota</taxon>
        <taxon>Actinomycetes</taxon>
        <taxon>Kitasatosporales</taxon>
        <taxon>Streptomycetaceae</taxon>
        <taxon>Streptomyces</taxon>
    </lineage>
</organism>
<accession>A0ABR5JD52</accession>